<feature type="compositionally biased region" description="Acidic residues" evidence="1">
    <location>
        <begin position="200"/>
        <end position="224"/>
    </location>
</feature>
<comment type="caution">
    <text evidence="2">The sequence shown here is derived from an EMBL/GenBank/DDBJ whole genome shotgun (WGS) entry which is preliminary data.</text>
</comment>
<sequence length="445" mass="48956">MGRRKRQKSPSDDGEEDQPKKRPRATRQLRSSNRNINVATTDNVNVDVRDFAYEQPNPATRQRRRSNRNVKAADNDDDDNEDEDDVEKTGVADDRPDKSFPAINRKSLRSSNRNRNVATTDSGKAKTTDVTDDQPNKRVPATRQPRRSNRSIGAPVNCYGEYYGDAAAADVAEDQPKKRIPATRQRRKSNRNINVATDDSNNDDDSDNNDDSDNDEDSDDDDDGDNVKKTSVAYFQNRGEEPWAWTESGDTDIHYAAEKQFAHLAVALQEHAKPALNSPISPRAPIRSTLVVHVHGLGLGTIVNGTRTGFGAWVVYFGPGSPYNTRQTAKNLKHTGPMSDLEAKVRALELAADRLGSISKGKGRSSFAGIRWVIIVSDSSLVVHSVANPDVGLAGGIETARREAINAKLDRLVLGPKGGTKVSFSVTGWRSVGQRAARAYVKNIR</sequence>
<feature type="compositionally biased region" description="Basic residues" evidence="1">
    <location>
        <begin position="178"/>
        <end position="190"/>
    </location>
</feature>
<feature type="compositionally biased region" description="Low complexity" evidence="1">
    <location>
        <begin position="159"/>
        <end position="170"/>
    </location>
</feature>
<accession>A0AAI8VTR3</accession>
<feature type="compositionally biased region" description="Basic and acidic residues" evidence="1">
    <location>
        <begin position="87"/>
        <end position="98"/>
    </location>
</feature>
<feature type="region of interest" description="Disordered" evidence="1">
    <location>
        <begin position="1"/>
        <end position="227"/>
    </location>
</feature>
<dbReference type="InterPro" id="IPR036397">
    <property type="entry name" value="RNaseH_sf"/>
</dbReference>
<dbReference type="EMBL" id="CAUWAG010000018">
    <property type="protein sequence ID" value="CAJ2510921.1"/>
    <property type="molecule type" value="Genomic_DNA"/>
</dbReference>
<gene>
    <name evidence="2" type="ORF">KHLLAP_LOCUS11389</name>
</gene>
<dbReference type="Proteomes" id="UP001295740">
    <property type="component" value="Unassembled WGS sequence"/>
</dbReference>
<feature type="compositionally biased region" description="Acidic residues" evidence="1">
    <location>
        <begin position="75"/>
        <end position="86"/>
    </location>
</feature>
<feature type="compositionally biased region" description="Low complexity" evidence="1">
    <location>
        <begin position="35"/>
        <end position="46"/>
    </location>
</feature>
<keyword evidence="3" id="KW-1185">Reference proteome</keyword>
<evidence type="ECO:0000313" key="2">
    <source>
        <dbReference type="EMBL" id="CAJ2510921.1"/>
    </source>
</evidence>
<protein>
    <submittedName>
        <fullName evidence="2">Uu.00g065460.m01.CDS01</fullName>
    </submittedName>
</protein>
<proteinExistence type="predicted"/>
<dbReference type="AlphaFoldDB" id="A0AAI8VTR3"/>
<organism evidence="2 3">
    <name type="scientific">Anthostomella pinea</name>
    <dbReference type="NCBI Taxonomy" id="933095"/>
    <lineage>
        <taxon>Eukaryota</taxon>
        <taxon>Fungi</taxon>
        <taxon>Dikarya</taxon>
        <taxon>Ascomycota</taxon>
        <taxon>Pezizomycotina</taxon>
        <taxon>Sordariomycetes</taxon>
        <taxon>Xylariomycetidae</taxon>
        <taxon>Xylariales</taxon>
        <taxon>Xylariaceae</taxon>
        <taxon>Anthostomella</taxon>
    </lineage>
</organism>
<dbReference type="GO" id="GO:0003676">
    <property type="term" value="F:nucleic acid binding"/>
    <property type="evidence" value="ECO:0007669"/>
    <property type="project" value="InterPro"/>
</dbReference>
<dbReference type="Gene3D" id="3.30.420.10">
    <property type="entry name" value="Ribonuclease H-like superfamily/Ribonuclease H"/>
    <property type="match status" value="1"/>
</dbReference>
<reference evidence="2" key="1">
    <citation type="submission" date="2023-10" db="EMBL/GenBank/DDBJ databases">
        <authorList>
            <person name="Hackl T."/>
        </authorList>
    </citation>
    <scope>NUCLEOTIDE SEQUENCE</scope>
</reference>
<name>A0AAI8VTR3_9PEZI</name>
<evidence type="ECO:0000313" key="3">
    <source>
        <dbReference type="Proteomes" id="UP001295740"/>
    </source>
</evidence>
<evidence type="ECO:0000256" key="1">
    <source>
        <dbReference type="SAM" id="MobiDB-lite"/>
    </source>
</evidence>